<dbReference type="EMBL" id="JBHSPB010000005">
    <property type="protein sequence ID" value="MFC5720497.1"/>
    <property type="molecule type" value="Genomic_DNA"/>
</dbReference>
<proteinExistence type="predicted"/>
<evidence type="ECO:0008006" key="5">
    <source>
        <dbReference type="Google" id="ProtNLM"/>
    </source>
</evidence>
<keyword evidence="4" id="KW-1185">Reference proteome</keyword>
<feature type="chain" id="PRO_5045535560" description="Secreted protein" evidence="2">
    <location>
        <begin position="28"/>
        <end position="114"/>
    </location>
</feature>
<evidence type="ECO:0000313" key="3">
    <source>
        <dbReference type="EMBL" id="MFC5720497.1"/>
    </source>
</evidence>
<dbReference type="RefSeq" id="WP_390315646.1">
    <property type="nucleotide sequence ID" value="NZ_JBHSPB010000005.1"/>
</dbReference>
<evidence type="ECO:0000256" key="2">
    <source>
        <dbReference type="SAM" id="SignalP"/>
    </source>
</evidence>
<sequence>MREFLRAAAVAACAAGAVLAVLPTAQAAPHTAGKAPAECRFIFDSRHPGPNGEISGARIFRDGDRDPLGRVCRDGWWVFPDRDHERDPYDHGRDWDHGRDHDRLDYPYPPPFGG</sequence>
<accession>A0ABW0YXL3</accession>
<evidence type="ECO:0000256" key="1">
    <source>
        <dbReference type="SAM" id="MobiDB-lite"/>
    </source>
</evidence>
<feature type="signal peptide" evidence="2">
    <location>
        <begin position="1"/>
        <end position="27"/>
    </location>
</feature>
<comment type="caution">
    <text evidence="3">The sequence shown here is derived from an EMBL/GenBank/DDBJ whole genome shotgun (WGS) entry which is preliminary data.</text>
</comment>
<name>A0ABW0YXL3_9ACTN</name>
<keyword evidence="2" id="KW-0732">Signal</keyword>
<organism evidence="3 4">
    <name type="scientific">Streptomyces gamaensis</name>
    <dbReference type="NCBI Taxonomy" id="1763542"/>
    <lineage>
        <taxon>Bacteria</taxon>
        <taxon>Bacillati</taxon>
        <taxon>Actinomycetota</taxon>
        <taxon>Actinomycetes</taxon>
        <taxon>Kitasatosporales</taxon>
        <taxon>Streptomycetaceae</taxon>
        <taxon>Streptomyces</taxon>
    </lineage>
</organism>
<evidence type="ECO:0000313" key="4">
    <source>
        <dbReference type="Proteomes" id="UP001596083"/>
    </source>
</evidence>
<feature type="compositionally biased region" description="Basic and acidic residues" evidence="1">
    <location>
        <begin position="80"/>
        <end position="105"/>
    </location>
</feature>
<feature type="region of interest" description="Disordered" evidence="1">
    <location>
        <begin position="79"/>
        <end position="114"/>
    </location>
</feature>
<dbReference type="Proteomes" id="UP001596083">
    <property type="component" value="Unassembled WGS sequence"/>
</dbReference>
<protein>
    <recommendedName>
        <fullName evidence="5">Secreted protein</fullName>
    </recommendedName>
</protein>
<gene>
    <name evidence="3" type="ORF">ACFP1Z_10025</name>
</gene>
<reference evidence="4" key="1">
    <citation type="journal article" date="2019" name="Int. J. Syst. Evol. Microbiol.">
        <title>The Global Catalogue of Microorganisms (GCM) 10K type strain sequencing project: providing services to taxonomists for standard genome sequencing and annotation.</title>
        <authorList>
            <consortium name="The Broad Institute Genomics Platform"/>
            <consortium name="The Broad Institute Genome Sequencing Center for Infectious Disease"/>
            <person name="Wu L."/>
            <person name="Ma J."/>
        </authorList>
    </citation>
    <scope>NUCLEOTIDE SEQUENCE [LARGE SCALE GENOMIC DNA]</scope>
    <source>
        <strain evidence="4">CGMCC 4.7304</strain>
    </source>
</reference>